<dbReference type="CDD" id="cd04301">
    <property type="entry name" value="NAT_SF"/>
    <property type="match status" value="1"/>
</dbReference>
<dbReference type="InterPro" id="IPR050769">
    <property type="entry name" value="NAT_camello-type"/>
</dbReference>
<evidence type="ECO:0000313" key="4">
    <source>
        <dbReference type="Proteomes" id="UP000194577"/>
    </source>
</evidence>
<proteinExistence type="predicted"/>
<keyword evidence="4" id="KW-1185">Reference proteome</keyword>
<name>A0ABX4MAD8_9ACTO</name>
<dbReference type="Proteomes" id="UP000194577">
    <property type="component" value="Unassembled WGS sequence"/>
</dbReference>
<keyword evidence="1" id="KW-0808">Transferase</keyword>
<dbReference type="EMBL" id="MTPX02000051">
    <property type="protein sequence ID" value="PHP52306.1"/>
    <property type="molecule type" value="Genomic_DNA"/>
</dbReference>
<dbReference type="RefSeq" id="WP_086614363.1">
    <property type="nucleotide sequence ID" value="NZ_MTPX02000051.1"/>
</dbReference>
<evidence type="ECO:0000256" key="1">
    <source>
        <dbReference type="ARBA" id="ARBA00022679"/>
    </source>
</evidence>
<feature type="domain" description="N-acetyltransferase" evidence="2">
    <location>
        <begin position="15"/>
        <end position="166"/>
    </location>
</feature>
<dbReference type="Gene3D" id="3.40.630.30">
    <property type="match status" value="1"/>
</dbReference>
<accession>A0ABX4MAD8</accession>
<reference evidence="3 4" key="1">
    <citation type="submission" date="2017-10" db="EMBL/GenBank/DDBJ databases">
        <title>Draft genome sequence of cellulolytic Actinomyces sp CtC72 isolated from cattle rumen fluid.</title>
        <authorList>
            <person name="Joshi A.J."/>
            <person name="Vasudevan G."/>
            <person name="Lanjekar V.B."/>
            <person name="Hivarkar S."/>
            <person name="Engineer A."/>
            <person name="Pore S.D."/>
            <person name="Dhakephalkar P.K."/>
            <person name="Dagar S."/>
        </authorList>
    </citation>
    <scope>NUCLEOTIDE SEQUENCE [LARGE SCALE GENOMIC DNA]</scope>
    <source>
        <strain evidence="4">CtC72</strain>
    </source>
</reference>
<evidence type="ECO:0000259" key="2">
    <source>
        <dbReference type="PROSITE" id="PS51186"/>
    </source>
</evidence>
<evidence type="ECO:0000313" key="3">
    <source>
        <dbReference type="EMBL" id="PHP52306.1"/>
    </source>
</evidence>
<gene>
    <name evidence="3" type="ORF">BW737_010090</name>
</gene>
<dbReference type="PANTHER" id="PTHR13947">
    <property type="entry name" value="GNAT FAMILY N-ACETYLTRANSFERASE"/>
    <property type="match status" value="1"/>
</dbReference>
<dbReference type="PROSITE" id="PS51186">
    <property type="entry name" value="GNAT"/>
    <property type="match status" value="1"/>
</dbReference>
<dbReference type="SUPFAM" id="SSF55729">
    <property type="entry name" value="Acyl-CoA N-acyltransferases (Nat)"/>
    <property type="match status" value="1"/>
</dbReference>
<organism evidence="3 4">
    <name type="scientific">Actinomyces ruminis</name>
    <dbReference type="NCBI Taxonomy" id="1937003"/>
    <lineage>
        <taxon>Bacteria</taxon>
        <taxon>Bacillati</taxon>
        <taxon>Actinomycetota</taxon>
        <taxon>Actinomycetes</taxon>
        <taxon>Actinomycetales</taxon>
        <taxon>Actinomycetaceae</taxon>
        <taxon>Actinomyces</taxon>
    </lineage>
</organism>
<dbReference type="Pfam" id="PF00583">
    <property type="entry name" value="Acetyltransf_1"/>
    <property type="match status" value="1"/>
</dbReference>
<dbReference type="PANTHER" id="PTHR13947:SF37">
    <property type="entry name" value="LD18367P"/>
    <property type="match status" value="1"/>
</dbReference>
<comment type="caution">
    <text evidence="3">The sequence shown here is derived from an EMBL/GenBank/DDBJ whole genome shotgun (WGS) entry which is preliminary data.</text>
</comment>
<dbReference type="InterPro" id="IPR016181">
    <property type="entry name" value="Acyl_CoA_acyltransferase"/>
</dbReference>
<sequence length="174" mass="19166">MNSTRTSAPEYEHAPTVIELGLQDAGEILTLQRAAYITEATAHSDFGLPPLTQTLAELQEELSDPAVTARGIRDRGRLIAAMRLRHKGDAVELGRLIVAPDRQGQGLGTLLLRHAEAVFPDAREIRLFTGEHSAANIRLYERLGYREAGRTTAGSYQLVHFTKPLTRAGRRRAS</sequence>
<protein>
    <submittedName>
        <fullName evidence="3">N-acetyltransferase</fullName>
    </submittedName>
</protein>
<dbReference type="InterPro" id="IPR000182">
    <property type="entry name" value="GNAT_dom"/>
</dbReference>